<evidence type="ECO:0000313" key="6">
    <source>
        <dbReference type="Proteomes" id="UP001143330"/>
    </source>
</evidence>
<dbReference type="SMART" id="SM00342">
    <property type="entry name" value="HTH_ARAC"/>
    <property type="match status" value="1"/>
</dbReference>
<dbReference type="AlphaFoldDB" id="A0A9W6N911"/>
<dbReference type="InterPro" id="IPR018062">
    <property type="entry name" value="HTH_AraC-typ_CS"/>
</dbReference>
<dbReference type="PROSITE" id="PS01124">
    <property type="entry name" value="HTH_ARAC_FAMILY_2"/>
    <property type="match status" value="1"/>
</dbReference>
<dbReference type="InterPro" id="IPR018060">
    <property type="entry name" value="HTH_AraC"/>
</dbReference>
<evidence type="ECO:0000259" key="4">
    <source>
        <dbReference type="PROSITE" id="PS01124"/>
    </source>
</evidence>
<reference evidence="5" key="1">
    <citation type="journal article" date="2014" name="Int. J. Syst. Evol. Microbiol.">
        <title>Complete genome sequence of Corynebacterium casei LMG S-19264T (=DSM 44701T), isolated from a smear-ripened cheese.</title>
        <authorList>
            <consortium name="US DOE Joint Genome Institute (JGI-PGF)"/>
            <person name="Walter F."/>
            <person name="Albersmeier A."/>
            <person name="Kalinowski J."/>
            <person name="Ruckert C."/>
        </authorList>
    </citation>
    <scope>NUCLEOTIDE SEQUENCE</scope>
    <source>
        <strain evidence="5">VKM B-2789</strain>
    </source>
</reference>
<reference evidence="5" key="2">
    <citation type="submission" date="2023-01" db="EMBL/GenBank/DDBJ databases">
        <authorList>
            <person name="Sun Q."/>
            <person name="Evtushenko L."/>
        </authorList>
    </citation>
    <scope>NUCLEOTIDE SEQUENCE</scope>
    <source>
        <strain evidence="5">VKM B-2789</strain>
    </source>
</reference>
<keyword evidence="1" id="KW-0805">Transcription regulation</keyword>
<gene>
    <name evidence="5" type="ORF">GCM10017653_01590</name>
</gene>
<dbReference type="PANTHER" id="PTHR46796">
    <property type="entry name" value="HTH-TYPE TRANSCRIPTIONAL ACTIVATOR RHAS-RELATED"/>
    <property type="match status" value="1"/>
</dbReference>
<keyword evidence="2" id="KW-0238">DNA-binding</keyword>
<evidence type="ECO:0000256" key="2">
    <source>
        <dbReference type="ARBA" id="ARBA00023125"/>
    </source>
</evidence>
<dbReference type="Proteomes" id="UP001143330">
    <property type="component" value="Unassembled WGS sequence"/>
</dbReference>
<evidence type="ECO:0000313" key="5">
    <source>
        <dbReference type="EMBL" id="GLK82090.1"/>
    </source>
</evidence>
<evidence type="ECO:0000256" key="1">
    <source>
        <dbReference type="ARBA" id="ARBA00023015"/>
    </source>
</evidence>
<dbReference type="InterPro" id="IPR050204">
    <property type="entry name" value="AraC_XylS_family_regulators"/>
</dbReference>
<dbReference type="Pfam" id="PF12833">
    <property type="entry name" value="HTH_18"/>
    <property type="match status" value="1"/>
</dbReference>
<comment type="caution">
    <text evidence="5">The sequence shown here is derived from an EMBL/GenBank/DDBJ whole genome shotgun (WGS) entry which is preliminary data.</text>
</comment>
<keyword evidence="6" id="KW-1185">Reference proteome</keyword>
<organism evidence="5 6">
    <name type="scientific">Ancylobacter defluvii</name>
    <dbReference type="NCBI Taxonomy" id="1282440"/>
    <lineage>
        <taxon>Bacteria</taxon>
        <taxon>Pseudomonadati</taxon>
        <taxon>Pseudomonadota</taxon>
        <taxon>Alphaproteobacteria</taxon>
        <taxon>Hyphomicrobiales</taxon>
        <taxon>Xanthobacteraceae</taxon>
        <taxon>Ancylobacter</taxon>
    </lineage>
</organism>
<accession>A0A9W6N911</accession>
<proteinExistence type="predicted"/>
<dbReference type="PROSITE" id="PS00041">
    <property type="entry name" value="HTH_ARAC_FAMILY_1"/>
    <property type="match status" value="1"/>
</dbReference>
<dbReference type="PANTHER" id="PTHR46796:SF14">
    <property type="entry name" value="TRANSCRIPTIONAL REGULATORY PROTEIN"/>
    <property type="match status" value="1"/>
</dbReference>
<name>A0A9W6N911_9HYPH</name>
<dbReference type="Gene3D" id="1.10.10.60">
    <property type="entry name" value="Homeodomain-like"/>
    <property type="match status" value="1"/>
</dbReference>
<protein>
    <recommendedName>
        <fullName evidence="4">HTH araC/xylS-type domain-containing protein</fullName>
    </recommendedName>
</protein>
<dbReference type="GO" id="GO:0043565">
    <property type="term" value="F:sequence-specific DNA binding"/>
    <property type="evidence" value="ECO:0007669"/>
    <property type="project" value="InterPro"/>
</dbReference>
<dbReference type="RefSeq" id="WP_213362567.1">
    <property type="nucleotide sequence ID" value="NZ_BSFM01000001.1"/>
</dbReference>
<dbReference type="InterPro" id="IPR009057">
    <property type="entry name" value="Homeodomain-like_sf"/>
</dbReference>
<feature type="domain" description="HTH araC/xylS-type" evidence="4">
    <location>
        <begin position="176"/>
        <end position="274"/>
    </location>
</feature>
<evidence type="ECO:0000256" key="3">
    <source>
        <dbReference type="ARBA" id="ARBA00023163"/>
    </source>
</evidence>
<sequence length="279" mass="29775">MSFHVSPPIGGTATPAHAADILPVPFEVRPAASLAAPTAPDTLSVRLGHIDLVLAISAASAAPASGVSFTESGRARDGVLHLHLAGNKLPTSFNLGVDPVIAGNDDPVILRLSQALEAAEHGADEFGGVYADALRLAIVTRALSGRPAGDALEARETEPEIAPRRPRTGLPKWRLKKVVAYVDENLGESVTLAGMADAAGLSRMHFAAQFRVSTGVRPHEFLLRRRIEKAQALMLETRDSLVAIALDVGFQTQAHFTTVFRRFVGDTPHQWRSAQRGRN</sequence>
<dbReference type="SUPFAM" id="SSF46689">
    <property type="entry name" value="Homeodomain-like"/>
    <property type="match status" value="2"/>
</dbReference>
<dbReference type="EMBL" id="BSFM01000001">
    <property type="protein sequence ID" value="GLK82090.1"/>
    <property type="molecule type" value="Genomic_DNA"/>
</dbReference>
<keyword evidence="3" id="KW-0804">Transcription</keyword>
<dbReference type="GO" id="GO:0003700">
    <property type="term" value="F:DNA-binding transcription factor activity"/>
    <property type="evidence" value="ECO:0007669"/>
    <property type="project" value="InterPro"/>
</dbReference>